<dbReference type="HOGENOM" id="CLU_152555_0_0_6"/>
<dbReference type="Proteomes" id="UP000000466">
    <property type="component" value="Chromosome"/>
</dbReference>
<accession>K4KKC1</accession>
<organism evidence="1 2">
    <name type="scientific">Simiduia agarivorans (strain DSM 21679 / JCM 13881 / BCRC 17597 / SA1)</name>
    <dbReference type="NCBI Taxonomy" id="1117647"/>
    <lineage>
        <taxon>Bacteria</taxon>
        <taxon>Pseudomonadati</taxon>
        <taxon>Pseudomonadota</taxon>
        <taxon>Gammaproteobacteria</taxon>
        <taxon>Cellvibrionales</taxon>
        <taxon>Cellvibrionaceae</taxon>
        <taxon>Simiduia</taxon>
    </lineage>
</organism>
<dbReference type="SUPFAM" id="SSF160631">
    <property type="entry name" value="SMI1/KNR4-like"/>
    <property type="match status" value="1"/>
</dbReference>
<evidence type="ECO:0000313" key="2">
    <source>
        <dbReference type="Proteomes" id="UP000000466"/>
    </source>
</evidence>
<dbReference type="KEGG" id="saga:M5M_06465"/>
<evidence type="ECO:0000313" key="1">
    <source>
        <dbReference type="EMBL" id="AFU98488.1"/>
    </source>
</evidence>
<dbReference type="STRING" id="1117647.M5M_06465"/>
<reference evidence="1 2" key="1">
    <citation type="journal article" date="2013" name="Genome Announc.">
        <title>Complete genome sequence of Simiduia agarivorans SA1(T), a marine bacterium able to degrade a variety of polysaccharides.</title>
        <authorList>
            <person name="Lin S.Y."/>
            <person name="Shieh W.Y."/>
            <person name="Chen J.S."/>
            <person name="Tang S.L."/>
        </authorList>
    </citation>
    <scope>NUCLEOTIDE SEQUENCE [LARGE SCALE GENOMIC DNA]</scope>
    <source>
        <strain evidence="2">DSM 21679 / JCM 13881 / BCRC 17597 / SA1</strain>
    </source>
</reference>
<dbReference type="RefSeq" id="WP_015046661.1">
    <property type="nucleotide sequence ID" value="NC_018868.3"/>
</dbReference>
<dbReference type="Gene3D" id="3.40.1580.10">
    <property type="entry name" value="SMI1/KNR4-like"/>
    <property type="match status" value="1"/>
</dbReference>
<gene>
    <name evidence="1" type="ordered locus">M5M_06465</name>
</gene>
<keyword evidence="2" id="KW-1185">Reference proteome</keyword>
<dbReference type="Pfam" id="PF14567">
    <property type="entry name" value="SUKH_5"/>
    <property type="match status" value="1"/>
</dbReference>
<dbReference type="AlphaFoldDB" id="K4KKC1"/>
<dbReference type="eggNOG" id="ENOG503190S">
    <property type="taxonomic scope" value="Bacteria"/>
</dbReference>
<name>K4KKC1_SIMAS</name>
<dbReference type="EMBL" id="CP003746">
    <property type="protein sequence ID" value="AFU98488.1"/>
    <property type="molecule type" value="Genomic_DNA"/>
</dbReference>
<dbReference type="InterPro" id="IPR037883">
    <property type="entry name" value="Knr4/Smi1-like_sf"/>
</dbReference>
<sequence length="136" mass="15591">MEEILEQLQAAAQSSAWGLEKPEHEHTVDAEEQMLLPFPRDFREFLLETGDLLVGSLEPAVVADPSAHNYLPEMAANAWDLGVPRHLIPFCANPDSPKAFYCVDPDGEIQLWWGSRQDSESWETIWYWARDVWLHS</sequence>
<protein>
    <recommendedName>
        <fullName evidence="3">Knr4/Smi1-like domain-containing protein</fullName>
    </recommendedName>
</protein>
<evidence type="ECO:0008006" key="3">
    <source>
        <dbReference type="Google" id="ProtNLM"/>
    </source>
</evidence>
<dbReference type="OrthoDB" id="8456590at2"/>
<proteinExistence type="predicted"/>